<name>A0ABT0KQH0_9GAMM</name>
<dbReference type="InterPro" id="IPR011009">
    <property type="entry name" value="Kinase-like_dom_sf"/>
</dbReference>
<dbReference type="Pfam" id="PF01636">
    <property type="entry name" value="APH"/>
    <property type="match status" value="1"/>
</dbReference>
<dbReference type="Proteomes" id="UP001202134">
    <property type="component" value="Unassembled WGS sequence"/>
</dbReference>
<sequence length="240" mass="27521">MTQMQSFKDKVALMLVLNQGERISQFEHHGKRYWLKQVEQLTGAMRFLKADSAKALIKETQVLKQLDAEGAPVPKVVANGEGYLVIEDAGRTVRDWLDNNDIAATEQQNILNDSSQALADLHQMQLAHGRPALRDISWRSGEVKFIDFEANQQKGPVVEQQIRDLLVYIHSLYRYLGADSERISKTITAYRQAGGEAIWQKSKDFLASWQWLYYCASPIKNVGGKDLKPVYWVLWHFRNN</sequence>
<keyword evidence="3" id="KW-1185">Reference proteome</keyword>
<proteinExistence type="predicted"/>
<evidence type="ECO:0000313" key="3">
    <source>
        <dbReference type="Proteomes" id="UP001202134"/>
    </source>
</evidence>
<organism evidence="2 3">
    <name type="scientific">Shewanella electrodiphila</name>
    <dbReference type="NCBI Taxonomy" id="934143"/>
    <lineage>
        <taxon>Bacteria</taxon>
        <taxon>Pseudomonadati</taxon>
        <taxon>Pseudomonadota</taxon>
        <taxon>Gammaproteobacteria</taxon>
        <taxon>Alteromonadales</taxon>
        <taxon>Shewanellaceae</taxon>
        <taxon>Shewanella</taxon>
    </lineage>
</organism>
<evidence type="ECO:0000313" key="2">
    <source>
        <dbReference type="EMBL" id="MCL1045791.1"/>
    </source>
</evidence>
<dbReference type="SUPFAM" id="SSF56112">
    <property type="entry name" value="Protein kinase-like (PK-like)"/>
    <property type="match status" value="1"/>
</dbReference>
<accession>A0ABT0KQH0</accession>
<dbReference type="RefSeq" id="WP_248955694.1">
    <property type="nucleotide sequence ID" value="NZ_JAKIKU010000005.1"/>
</dbReference>
<dbReference type="InterPro" id="IPR002575">
    <property type="entry name" value="Aminoglycoside_PTrfase"/>
</dbReference>
<dbReference type="EMBL" id="JAKIKU010000005">
    <property type="protein sequence ID" value="MCL1045791.1"/>
    <property type="molecule type" value="Genomic_DNA"/>
</dbReference>
<protein>
    <submittedName>
        <fullName evidence="2">Phosphotransferase</fullName>
    </submittedName>
</protein>
<feature type="domain" description="Aminoglycoside phosphotransferase" evidence="1">
    <location>
        <begin position="45"/>
        <end position="140"/>
    </location>
</feature>
<evidence type="ECO:0000259" key="1">
    <source>
        <dbReference type="Pfam" id="PF01636"/>
    </source>
</evidence>
<comment type="caution">
    <text evidence="2">The sequence shown here is derived from an EMBL/GenBank/DDBJ whole genome shotgun (WGS) entry which is preliminary data.</text>
</comment>
<reference evidence="2 3" key="1">
    <citation type="submission" date="2022-01" db="EMBL/GenBank/DDBJ databases">
        <title>Whole genome-based taxonomy of the Shewanellaceae.</title>
        <authorList>
            <person name="Martin-Rodriguez A.J."/>
        </authorList>
    </citation>
    <scope>NUCLEOTIDE SEQUENCE [LARGE SCALE GENOMIC DNA]</scope>
    <source>
        <strain evidence="2 3">DSM 24955</strain>
    </source>
</reference>
<gene>
    <name evidence="2" type="ORF">L2737_10690</name>
</gene>